<dbReference type="InterPro" id="IPR006068">
    <property type="entry name" value="ATPase_P-typ_cation-transptr_C"/>
</dbReference>
<keyword evidence="7" id="KW-0106">Calcium</keyword>
<dbReference type="InterPro" id="IPR001757">
    <property type="entry name" value="P_typ_ATPase"/>
</dbReference>
<comment type="caution">
    <text evidence="20">The sequence shown here is derived from an EMBL/GenBank/DDBJ whole genome shotgun (WGS) entry which is preliminary data.</text>
</comment>
<sequence>MKPGTKPLWLARLLPEMVKVFFIMKLTGGKRLDWYKESNESVIKSLDTDQNNGLSDSKVTSLLEKYGKNVLKEKKKKSMAAKLKDQFLDPMIIILLLASILSMAIGEITDSIIIIAIVIVNAVLSIYQEGKAEQAIEALQKMASPKAKVIRNGKIMEVDSQNLVPGDIVELETGDIIPADLRLLESTNLKIDESSLTGESVAVEKNAKDEITTDAGIGDRTNMAYSSSIVSYGRAKGVVVETAQNTEIGKIATSLSQVEDEETPLQRKLAQLSKQLGIVTVVVCAIVFAVGYFLYDFDALNMLMTAVSLAVAAIPEGLPAIVTIVLSLGMGRMAEKNAIVKKLLAVETLGTTTVICSDKTGTLTQNEMTVKKIYVDGTDVDVTGTGYKPVGDYLIEDSKMQEDDIKSLNTLLHIMSLTNDSKLIEEDGTYKIVGDPTEGALHTAAGKQDITKEESNQNYPRIEEIPFDSERKMMTTFHDKFLSDKIISFTKGAPDIVIEKCSKILIDNEIKPLTEELKQKLLKKNSEYAKQALRVLAYALREHEGLPSEITSENIEKDMVFVGLSGMIDPPRLEVKDAIKECKTAGITPVMITGDYLETAVAIAKDLGICTDDSQAIMGAELNNMSDEQIREIVKEKRVYARVSPQNKVQIVTALKENGHIAAMTGDGVNDAPAIKKADIGIAMGITGTDVAKNTSEVILTDDNFATIVNAVEEGRIIYSNIKKFVSFLLSCNIAEILIVFLAIMFKWDTPFIPIQLLWLNLVTDSFPAMALGVEKGEADIMNRAPRSPKEAIIDKNMRLSIIVQSLAITVATLFAYNYGLNHFDGHIESARTVAFATLILSELLRSYSVRSEHKSVFQIGVFSNKALVMGTSLSLLLMLAVIYIPGVNDVFETIPLHIEHYKVILPCALLPFAAGEILKAVKSKK</sequence>
<dbReference type="GO" id="GO:0030007">
    <property type="term" value="P:intracellular potassium ion homeostasis"/>
    <property type="evidence" value="ECO:0007669"/>
    <property type="project" value="TreeGrafter"/>
</dbReference>
<dbReference type="GO" id="GO:0005886">
    <property type="term" value="C:plasma membrane"/>
    <property type="evidence" value="ECO:0007669"/>
    <property type="project" value="UniProtKB-SubCell"/>
</dbReference>
<dbReference type="SFLD" id="SFLDG00002">
    <property type="entry name" value="C1.7:_P-type_atpase_like"/>
    <property type="match status" value="1"/>
</dbReference>
<dbReference type="EC" id="7.2.2.10" evidence="3"/>
<evidence type="ECO:0000256" key="16">
    <source>
        <dbReference type="ARBA" id="ARBA00023136"/>
    </source>
</evidence>
<dbReference type="Gene3D" id="3.40.1110.10">
    <property type="entry name" value="Calcium-transporting ATPase, cytoplasmic domain N"/>
    <property type="match status" value="1"/>
</dbReference>
<dbReference type="InterPro" id="IPR044492">
    <property type="entry name" value="P_typ_ATPase_HD_dom"/>
</dbReference>
<evidence type="ECO:0000313" key="20">
    <source>
        <dbReference type="EMBL" id="EFH93536.1"/>
    </source>
</evidence>
<dbReference type="InterPro" id="IPR059000">
    <property type="entry name" value="ATPase_P-type_domA"/>
</dbReference>
<evidence type="ECO:0000256" key="4">
    <source>
        <dbReference type="ARBA" id="ARBA00022448"/>
    </source>
</evidence>
<dbReference type="Gene3D" id="3.40.50.1000">
    <property type="entry name" value="HAD superfamily/HAD-like"/>
    <property type="match status" value="1"/>
</dbReference>
<dbReference type="GO" id="GO:0005388">
    <property type="term" value="F:P-type calcium transporter activity"/>
    <property type="evidence" value="ECO:0007669"/>
    <property type="project" value="UniProtKB-EC"/>
</dbReference>
<keyword evidence="9" id="KW-0479">Metal-binding</keyword>
<dbReference type="SUPFAM" id="SSF81653">
    <property type="entry name" value="Calcium ATPase, transduction domain A"/>
    <property type="match status" value="1"/>
</dbReference>
<keyword evidence="14 18" id="KW-1133">Transmembrane helix</keyword>
<accession>D6S9Q8</accession>
<keyword evidence="10" id="KW-0547">Nucleotide-binding</keyword>
<dbReference type="Gene3D" id="1.20.1110.10">
    <property type="entry name" value="Calcium-transporting ATPase, transmembrane domain"/>
    <property type="match status" value="1"/>
</dbReference>
<dbReference type="PANTHER" id="PTHR43294:SF21">
    <property type="entry name" value="CATION TRANSPORTING ATPASE"/>
    <property type="match status" value="1"/>
</dbReference>
<evidence type="ECO:0000256" key="13">
    <source>
        <dbReference type="ARBA" id="ARBA00022967"/>
    </source>
</evidence>
<dbReference type="eggNOG" id="COG0474">
    <property type="taxonomic scope" value="Bacteria"/>
</dbReference>
<keyword evidence="12" id="KW-0460">Magnesium</keyword>
<evidence type="ECO:0000259" key="19">
    <source>
        <dbReference type="SMART" id="SM00831"/>
    </source>
</evidence>
<dbReference type="GO" id="GO:0006883">
    <property type="term" value="P:intracellular sodium ion homeostasis"/>
    <property type="evidence" value="ECO:0007669"/>
    <property type="project" value="TreeGrafter"/>
</dbReference>
<dbReference type="InterPro" id="IPR008250">
    <property type="entry name" value="ATPase_P-typ_transduc_dom_A_sf"/>
</dbReference>
<evidence type="ECO:0000256" key="15">
    <source>
        <dbReference type="ARBA" id="ARBA00023065"/>
    </source>
</evidence>
<evidence type="ECO:0000256" key="17">
    <source>
        <dbReference type="ARBA" id="ARBA00048694"/>
    </source>
</evidence>
<evidence type="ECO:0000256" key="3">
    <source>
        <dbReference type="ARBA" id="ARBA00012790"/>
    </source>
</evidence>
<dbReference type="NCBIfam" id="TIGR01116">
    <property type="entry name" value="ATPase-IIA1_Ca"/>
    <property type="match status" value="1"/>
</dbReference>
<dbReference type="GO" id="GO:0046872">
    <property type="term" value="F:metal ion binding"/>
    <property type="evidence" value="ECO:0007669"/>
    <property type="project" value="UniProtKB-KW"/>
</dbReference>
<evidence type="ECO:0000256" key="8">
    <source>
        <dbReference type="ARBA" id="ARBA00022692"/>
    </source>
</evidence>
<dbReference type="InterPro" id="IPR018303">
    <property type="entry name" value="ATPase_P-typ_P_site"/>
</dbReference>
<feature type="domain" description="Cation-transporting P-type ATPase N-terminal" evidence="19">
    <location>
        <begin position="33"/>
        <end position="107"/>
    </location>
</feature>
<dbReference type="Pfam" id="PF13246">
    <property type="entry name" value="Cation_ATPase"/>
    <property type="match status" value="1"/>
</dbReference>
<dbReference type="Pfam" id="PF00689">
    <property type="entry name" value="Cation_ATPase_C"/>
    <property type="match status" value="1"/>
</dbReference>
<dbReference type="GO" id="GO:1990573">
    <property type="term" value="P:potassium ion import across plasma membrane"/>
    <property type="evidence" value="ECO:0007669"/>
    <property type="project" value="TreeGrafter"/>
</dbReference>
<dbReference type="InterPro" id="IPR023299">
    <property type="entry name" value="ATPase_P-typ_cyto_dom_N"/>
</dbReference>
<dbReference type="GO" id="GO:0036376">
    <property type="term" value="P:sodium ion export across plasma membrane"/>
    <property type="evidence" value="ECO:0007669"/>
    <property type="project" value="TreeGrafter"/>
</dbReference>
<dbReference type="FunFam" id="3.40.50.1000:FF:000028">
    <property type="entry name" value="Calcium-transporting P-type ATPase, putative"/>
    <property type="match status" value="1"/>
</dbReference>
<evidence type="ECO:0000256" key="10">
    <source>
        <dbReference type="ARBA" id="ARBA00022741"/>
    </source>
</evidence>
<feature type="transmembrane region" description="Helical" evidence="18">
    <location>
        <begin position="860"/>
        <end position="884"/>
    </location>
</feature>
<keyword evidence="13" id="KW-1278">Translocase</keyword>
<evidence type="ECO:0000256" key="7">
    <source>
        <dbReference type="ARBA" id="ARBA00022568"/>
    </source>
</evidence>
<dbReference type="FunFam" id="3.40.50.1000:FF:000001">
    <property type="entry name" value="Phospholipid-transporting ATPase IC"/>
    <property type="match status" value="1"/>
</dbReference>
<dbReference type="FunFam" id="2.70.150.10:FF:000016">
    <property type="entry name" value="Calcium-transporting P-type ATPase putative"/>
    <property type="match status" value="1"/>
</dbReference>
<evidence type="ECO:0000256" key="14">
    <source>
        <dbReference type="ARBA" id="ARBA00022989"/>
    </source>
</evidence>
<feature type="transmembrane region" description="Helical" evidence="18">
    <location>
        <begin position="276"/>
        <end position="295"/>
    </location>
</feature>
<feature type="transmembrane region" description="Helical" evidence="18">
    <location>
        <begin position="752"/>
        <end position="774"/>
    </location>
</feature>
<dbReference type="SUPFAM" id="SSF81660">
    <property type="entry name" value="Metal cation-transporting ATPase, ATP-binding domain N"/>
    <property type="match status" value="1"/>
</dbReference>
<keyword evidence="6" id="KW-0597">Phosphoprotein</keyword>
<dbReference type="SUPFAM" id="SSF56784">
    <property type="entry name" value="HAD-like"/>
    <property type="match status" value="1"/>
</dbReference>
<dbReference type="InterPro" id="IPR005782">
    <property type="entry name" value="P-type_ATPase_IIA"/>
</dbReference>
<keyword evidence="8 18" id="KW-0812">Transmembrane</keyword>
<dbReference type="GO" id="GO:0016887">
    <property type="term" value="F:ATP hydrolysis activity"/>
    <property type="evidence" value="ECO:0007669"/>
    <property type="project" value="InterPro"/>
</dbReference>
<proteinExistence type="inferred from homology"/>
<dbReference type="HOGENOM" id="CLU_002360_3_0_9"/>
<reference evidence="20" key="1">
    <citation type="submission" date="2010-05" db="EMBL/GenBank/DDBJ databases">
        <authorList>
            <person name="Muzny D."/>
            <person name="Qin X."/>
            <person name="Buhay C."/>
            <person name="Dugan-Rocha S."/>
            <person name="Ding Y."/>
            <person name="Chen G."/>
            <person name="Hawes A."/>
            <person name="Holder M."/>
            <person name="Jhangiani S."/>
            <person name="Johnson A."/>
            <person name="Khan Z."/>
            <person name="Li Z."/>
            <person name="Liu W."/>
            <person name="Liu X."/>
            <person name="Perez L."/>
            <person name="Shen H."/>
            <person name="Wang Q."/>
            <person name="Watt J."/>
            <person name="Xi L."/>
            <person name="Xin Y."/>
            <person name="Zhou J."/>
            <person name="Deng J."/>
            <person name="Jiang H."/>
            <person name="Liu Y."/>
            <person name="Qu J."/>
            <person name="Song X.-Z."/>
            <person name="Zhang L."/>
            <person name="Villasana D."/>
            <person name="Johnson A."/>
            <person name="Liu J."/>
            <person name="Liyanage D."/>
            <person name="Lorensuhewa L."/>
            <person name="Robinson T."/>
            <person name="Song A."/>
            <person name="Song B.-B."/>
            <person name="Dinh H."/>
            <person name="Thornton R."/>
            <person name="Coyle M."/>
            <person name="Francisco L."/>
            <person name="Jackson L."/>
            <person name="Javaid M."/>
            <person name="Korchina V."/>
            <person name="Kovar C."/>
            <person name="Mata R."/>
            <person name="Mathew T."/>
            <person name="Ngo R."/>
            <person name="Nguyen L."/>
            <person name="Nguyen N."/>
            <person name="Okwuonu G."/>
            <person name="Ongeri F."/>
            <person name="Pham C."/>
            <person name="Simmons D."/>
            <person name="Wilczek-Boney K."/>
            <person name="Hale W."/>
            <person name="Jakkamsetti A."/>
            <person name="Pham P."/>
            <person name="Ruth R."/>
            <person name="San Lucas F."/>
            <person name="Warren J."/>
            <person name="Zhang J."/>
            <person name="Zhao Z."/>
            <person name="Zhou C."/>
            <person name="Zhu D."/>
            <person name="Lee S."/>
            <person name="Bess C."/>
            <person name="Blankenburg K."/>
            <person name="Forbes L."/>
            <person name="Fu Q."/>
            <person name="Gubbala S."/>
            <person name="Hirani K."/>
            <person name="Jayaseelan J.C."/>
            <person name="Lara F."/>
            <person name="Munidasa M."/>
            <person name="Palculict T."/>
            <person name="Patil S."/>
            <person name="Pu L.-L."/>
            <person name="Saada N."/>
            <person name="Tang L."/>
            <person name="Weissenberger G."/>
            <person name="Zhu Y."/>
            <person name="Hemphill L."/>
            <person name="Shang Y."/>
            <person name="Youmans B."/>
            <person name="Ayvaz T."/>
            <person name="Ross M."/>
            <person name="Santibanez J."/>
            <person name="Aqrawi P."/>
            <person name="Gross S."/>
            <person name="Joshi V."/>
            <person name="Fowler G."/>
            <person name="Nazareth L."/>
            <person name="Reid J."/>
            <person name="Worley K."/>
            <person name="Petrosino J."/>
            <person name="Highlander S."/>
            <person name="Gibbs R."/>
        </authorList>
    </citation>
    <scope>NUCLEOTIDE SEQUENCE [LARGE SCALE GENOMIC DNA]</scope>
    <source>
        <strain evidence="20">ATCC 53516</strain>
    </source>
</reference>
<keyword evidence="7" id="KW-0109">Calcium transport</keyword>
<feature type="transmembrane region" description="Helical" evidence="18">
    <location>
        <begin position="800"/>
        <end position="819"/>
    </location>
</feature>
<dbReference type="GO" id="GO:1902600">
    <property type="term" value="P:proton transmembrane transport"/>
    <property type="evidence" value="ECO:0007669"/>
    <property type="project" value="TreeGrafter"/>
</dbReference>
<protein>
    <recommendedName>
        <fullName evidence="3">P-type Ca(2+) transporter</fullName>
        <ecNumber evidence="3">7.2.2.10</ecNumber>
    </recommendedName>
</protein>
<dbReference type="InterPro" id="IPR050510">
    <property type="entry name" value="Cation_transp_ATPase_P-type"/>
</dbReference>
<dbReference type="InterPro" id="IPR023298">
    <property type="entry name" value="ATPase_P-typ_TM_dom_sf"/>
</dbReference>
<gene>
    <name evidence="20" type="ORF">HMPREF0391_11194</name>
</gene>
<dbReference type="AlphaFoldDB" id="D6S9Q8"/>
<evidence type="ECO:0000256" key="11">
    <source>
        <dbReference type="ARBA" id="ARBA00022840"/>
    </source>
</evidence>
<dbReference type="FunFam" id="3.40.1110.10:FF:000053">
    <property type="entry name" value="Cation-transporting ATPase, E1-E2 family"/>
    <property type="match status" value="1"/>
</dbReference>
<feature type="transmembrane region" description="Helical" evidence="18">
    <location>
        <begin position="87"/>
        <end position="105"/>
    </location>
</feature>
<dbReference type="STRING" id="525282.HMPREF0391_11194"/>
<name>D6S9Q8_FINMA</name>
<evidence type="ECO:0000256" key="18">
    <source>
        <dbReference type="SAM" id="Phobius"/>
    </source>
</evidence>
<evidence type="ECO:0000256" key="5">
    <source>
        <dbReference type="ARBA" id="ARBA00022475"/>
    </source>
</evidence>
<dbReference type="Proteomes" id="UP000004063">
    <property type="component" value="Chromosome"/>
</dbReference>
<organism evidence="20">
    <name type="scientific">Finegoldia magna ATCC 53516</name>
    <dbReference type="NCBI Taxonomy" id="525282"/>
    <lineage>
        <taxon>Bacteria</taxon>
        <taxon>Bacillati</taxon>
        <taxon>Bacillota</taxon>
        <taxon>Tissierellia</taxon>
        <taxon>Tissierellales</taxon>
        <taxon>Peptoniphilaceae</taxon>
        <taxon>Finegoldia</taxon>
    </lineage>
</organism>
<dbReference type="SFLD" id="SFLDS00003">
    <property type="entry name" value="Haloacid_Dehalogenase"/>
    <property type="match status" value="1"/>
</dbReference>
<dbReference type="NCBIfam" id="TIGR01494">
    <property type="entry name" value="ATPase_P-type"/>
    <property type="match status" value="3"/>
</dbReference>
<comment type="subcellular location">
    <subcellularLocation>
        <location evidence="1">Cell membrane</location>
        <topology evidence="1">Multi-pass membrane protein</topology>
    </subcellularLocation>
</comment>
<dbReference type="SMART" id="SM00831">
    <property type="entry name" value="Cation_ATPase_N"/>
    <property type="match status" value="1"/>
</dbReference>
<dbReference type="InterPro" id="IPR004014">
    <property type="entry name" value="ATPase_P-typ_cation-transptr_N"/>
</dbReference>
<feature type="transmembrane region" description="Helical" evidence="18">
    <location>
        <begin position="307"/>
        <end position="328"/>
    </location>
</feature>
<evidence type="ECO:0000256" key="9">
    <source>
        <dbReference type="ARBA" id="ARBA00022723"/>
    </source>
</evidence>
<dbReference type="GO" id="GO:0005391">
    <property type="term" value="F:P-type sodium:potassium-exchanging transporter activity"/>
    <property type="evidence" value="ECO:0007669"/>
    <property type="project" value="TreeGrafter"/>
</dbReference>
<dbReference type="PANTHER" id="PTHR43294">
    <property type="entry name" value="SODIUM/POTASSIUM-TRANSPORTING ATPASE SUBUNIT ALPHA"/>
    <property type="match status" value="1"/>
</dbReference>
<dbReference type="Gene3D" id="2.70.150.10">
    <property type="entry name" value="Calcium-transporting ATPase, cytoplasmic transduction domain A"/>
    <property type="match status" value="1"/>
</dbReference>
<keyword evidence="11" id="KW-0067">ATP-binding</keyword>
<dbReference type="SUPFAM" id="SSF81665">
    <property type="entry name" value="Calcium ATPase, transmembrane domain M"/>
    <property type="match status" value="1"/>
</dbReference>
<evidence type="ECO:0000256" key="2">
    <source>
        <dbReference type="ARBA" id="ARBA00005675"/>
    </source>
</evidence>
<comment type="catalytic activity">
    <reaction evidence="17">
        <text>Ca(2+)(in) + ATP + H2O = Ca(2+)(out) + ADP + phosphate + H(+)</text>
        <dbReference type="Rhea" id="RHEA:18105"/>
        <dbReference type="ChEBI" id="CHEBI:15377"/>
        <dbReference type="ChEBI" id="CHEBI:15378"/>
        <dbReference type="ChEBI" id="CHEBI:29108"/>
        <dbReference type="ChEBI" id="CHEBI:30616"/>
        <dbReference type="ChEBI" id="CHEBI:43474"/>
        <dbReference type="ChEBI" id="CHEBI:456216"/>
        <dbReference type="EC" id="7.2.2.10"/>
    </reaction>
</comment>
<comment type="similarity">
    <text evidence="2">Belongs to the cation transport ATPase (P-type) (TC 3.A.3) family. Type IIA subfamily.</text>
</comment>
<keyword evidence="16 18" id="KW-0472">Membrane</keyword>
<dbReference type="PRINTS" id="PR00119">
    <property type="entry name" value="CATATPASE"/>
</dbReference>
<dbReference type="GO" id="GO:0005524">
    <property type="term" value="F:ATP binding"/>
    <property type="evidence" value="ECO:0007669"/>
    <property type="project" value="UniProtKB-KW"/>
</dbReference>
<keyword evidence="15" id="KW-0406">Ion transport</keyword>
<keyword evidence="5" id="KW-1003">Cell membrane</keyword>
<dbReference type="EMBL" id="ACHM02000002">
    <property type="protein sequence ID" value="EFH93536.1"/>
    <property type="molecule type" value="Genomic_DNA"/>
</dbReference>
<evidence type="ECO:0000256" key="1">
    <source>
        <dbReference type="ARBA" id="ARBA00004651"/>
    </source>
</evidence>
<keyword evidence="4" id="KW-0813">Transport</keyword>
<evidence type="ECO:0000256" key="12">
    <source>
        <dbReference type="ARBA" id="ARBA00022842"/>
    </source>
</evidence>
<dbReference type="Pfam" id="PF00690">
    <property type="entry name" value="Cation_ATPase_N"/>
    <property type="match status" value="1"/>
</dbReference>
<dbReference type="PRINTS" id="PR00121">
    <property type="entry name" value="NAKATPASE"/>
</dbReference>
<dbReference type="PROSITE" id="PS00154">
    <property type="entry name" value="ATPASE_E1_E2"/>
    <property type="match status" value="1"/>
</dbReference>
<feature type="transmembrane region" description="Helical" evidence="18">
    <location>
        <begin position="725"/>
        <end position="746"/>
    </location>
</feature>
<evidence type="ECO:0000256" key="6">
    <source>
        <dbReference type="ARBA" id="ARBA00022553"/>
    </source>
</evidence>
<dbReference type="Pfam" id="PF00122">
    <property type="entry name" value="E1-E2_ATPase"/>
    <property type="match status" value="1"/>
</dbReference>
<dbReference type="SFLD" id="SFLDF00027">
    <property type="entry name" value="p-type_atpase"/>
    <property type="match status" value="1"/>
</dbReference>
<dbReference type="InterPro" id="IPR023214">
    <property type="entry name" value="HAD_sf"/>
</dbReference>
<dbReference type="InterPro" id="IPR036412">
    <property type="entry name" value="HAD-like_sf"/>
</dbReference>